<keyword evidence="11" id="KW-1185">Reference proteome</keyword>
<feature type="region of interest" description="Disordered" evidence="8">
    <location>
        <begin position="31"/>
        <end position="157"/>
    </location>
</feature>
<dbReference type="InterPro" id="IPR001578">
    <property type="entry name" value="Peptidase_C12_UCH"/>
</dbReference>
<name>A0A9P9WHE7_9PEZI</name>
<evidence type="ECO:0000256" key="3">
    <source>
        <dbReference type="ARBA" id="ARBA00022786"/>
    </source>
</evidence>
<dbReference type="PROSITE" id="PS52048">
    <property type="entry name" value="UCH_DOMAIN"/>
    <property type="match status" value="1"/>
</dbReference>
<protein>
    <recommendedName>
        <fullName evidence="7">Ubiquitin carboxyl-terminal hydrolase</fullName>
        <ecNumber evidence="7">3.4.19.12</ecNumber>
    </recommendedName>
</protein>
<dbReference type="SUPFAM" id="SSF54001">
    <property type="entry name" value="Cysteine proteinases"/>
    <property type="match status" value="1"/>
</dbReference>
<reference evidence="10" key="1">
    <citation type="submission" date="2021-03" db="EMBL/GenBank/DDBJ databases">
        <title>Revisited historic fungal species revealed as producer of novel bioactive compounds through whole genome sequencing and comparative genomics.</title>
        <authorList>
            <person name="Vignolle G.A."/>
            <person name="Hochenegger N."/>
            <person name="Mach R.L."/>
            <person name="Mach-Aigner A.R."/>
            <person name="Javad Rahimi M."/>
            <person name="Salim K.A."/>
            <person name="Chan C.M."/>
            <person name="Lim L.B.L."/>
            <person name="Cai F."/>
            <person name="Druzhinina I.S."/>
            <person name="U'Ren J.M."/>
            <person name="Derntl C."/>
        </authorList>
    </citation>
    <scope>NUCLEOTIDE SEQUENCE</scope>
    <source>
        <strain evidence="10">TUCIM 5799</strain>
    </source>
</reference>
<feature type="region of interest" description="Disordered" evidence="8">
    <location>
        <begin position="472"/>
        <end position="500"/>
    </location>
</feature>
<evidence type="ECO:0000313" key="11">
    <source>
        <dbReference type="Proteomes" id="UP000829685"/>
    </source>
</evidence>
<dbReference type="InterPro" id="IPR036959">
    <property type="entry name" value="Peptidase_C12_UCH_sf"/>
</dbReference>
<keyword evidence="4 6" id="KW-0378">Hydrolase</keyword>
<feature type="compositionally biased region" description="Basic residues" evidence="8">
    <location>
        <begin position="345"/>
        <end position="376"/>
    </location>
</feature>
<dbReference type="GO" id="GO:0016579">
    <property type="term" value="P:protein deubiquitination"/>
    <property type="evidence" value="ECO:0007669"/>
    <property type="project" value="TreeGrafter"/>
</dbReference>
<dbReference type="InterPro" id="IPR038765">
    <property type="entry name" value="Papain-like_cys_pep_sf"/>
</dbReference>
<sequence>MTAADEKTSNGALKKDESAIEEKVIQGHVREPSVANGYCNVTNGSQPNGETLNGTKHDSVEENGAESSTHEAMVNGEDLAMKDMGTRDSDSSVLSDLPDISDIPDIPPEPVPPRRSGRSRKAPANYEAEYVIPAPQPASTPAAASTRPKRKAAATAQESFTSKADLDLVTDTICKPMTSDELKSYKGWVELESEPLFFQAMLHDMGAPDLKISELIDTDEAFLSVLSKPVHGLIFLFPYADVEEEIEVERHDCPEGLWFANQTTSNACATVALMNIVMNIPDHSFGSELKKFKDETGPLSTQDRGHALDANDFIRCIHNSVARRTQLLNEDLAWSHKREEEEKQTKKRQRAIKTPKSRGKGKAKAASASKRKRSATKAKDKVENANHYIAYVPHDGKVWEFDGLEDKPCCLGPSPGDADNWIATAVEAIQTRMAAGGLYTYNLLALCASPLQSLTDRLAANLAAGMKLEQQYKRGDSKEGGSDDQQPRPPSATSWPHPALATLLPPDKLASLNGLTWNTISSTAPAPDLVARMAVPGFGAEQAAALMAELLARQLDLETELASEAAGRRQARQAYEARHRDFTPFVHQFLLRLAERAALGEIVSNFL</sequence>
<feature type="active site" description="Nucleophile" evidence="6">
    <location>
        <position position="268"/>
    </location>
</feature>
<keyword evidence="5 6" id="KW-0788">Thiol protease</keyword>
<evidence type="ECO:0000256" key="1">
    <source>
        <dbReference type="ARBA" id="ARBA00000707"/>
    </source>
</evidence>
<feature type="region of interest" description="Disordered" evidence="8">
    <location>
        <begin position="336"/>
        <end position="380"/>
    </location>
</feature>
<dbReference type="PRINTS" id="PR00707">
    <property type="entry name" value="UBCTHYDRLASE"/>
</dbReference>
<dbReference type="OrthoDB" id="1924260at2759"/>
<dbReference type="EMBL" id="JAFIMR010000025">
    <property type="protein sequence ID" value="KAI1863652.1"/>
    <property type="molecule type" value="Genomic_DNA"/>
</dbReference>
<dbReference type="GO" id="GO:0005737">
    <property type="term" value="C:cytoplasm"/>
    <property type="evidence" value="ECO:0007669"/>
    <property type="project" value="TreeGrafter"/>
</dbReference>
<evidence type="ECO:0000256" key="7">
    <source>
        <dbReference type="RuleBase" id="RU361215"/>
    </source>
</evidence>
<gene>
    <name evidence="10" type="ORF">JX265_008869</name>
</gene>
<feature type="active site" description="Proton donor" evidence="6">
    <location>
        <position position="387"/>
    </location>
</feature>
<dbReference type="Pfam" id="PF01088">
    <property type="entry name" value="Peptidase_C12"/>
    <property type="match status" value="1"/>
</dbReference>
<keyword evidence="3 6" id="KW-0833">Ubl conjugation pathway</keyword>
<accession>A0A9P9WHE7</accession>
<organism evidence="10 11">
    <name type="scientific">Neoarthrinium moseri</name>
    <dbReference type="NCBI Taxonomy" id="1658444"/>
    <lineage>
        <taxon>Eukaryota</taxon>
        <taxon>Fungi</taxon>
        <taxon>Dikarya</taxon>
        <taxon>Ascomycota</taxon>
        <taxon>Pezizomycotina</taxon>
        <taxon>Sordariomycetes</taxon>
        <taxon>Xylariomycetidae</taxon>
        <taxon>Amphisphaeriales</taxon>
        <taxon>Apiosporaceae</taxon>
        <taxon>Neoarthrinium</taxon>
    </lineage>
</organism>
<dbReference type="Proteomes" id="UP000829685">
    <property type="component" value="Unassembled WGS sequence"/>
</dbReference>
<feature type="compositionally biased region" description="Low complexity" evidence="8">
    <location>
        <begin position="137"/>
        <end position="146"/>
    </location>
</feature>
<evidence type="ECO:0000259" key="9">
    <source>
        <dbReference type="PROSITE" id="PS52048"/>
    </source>
</evidence>
<feature type="site" description="Transition state stabilizer" evidence="6">
    <location>
        <position position="262"/>
    </location>
</feature>
<comment type="catalytic activity">
    <reaction evidence="1 6 7">
        <text>Thiol-dependent hydrolysis of ester, thioester, amide, peptide and isopeptide bonds formed by the C-terminal Gly of ubiquitin (a 76-residue protein attached to proteins as an intracellular targeting signal).</text>
        <dbReference type="EC" id="3.4.19.12"/>
    </reaction>
</comment>
<dbReference type="PANTHER" id="PTHR10589">
    <property type="entry name" value="UBIQUITIN CARBOXYL-TERMINAL HYDROLASE"/>
    <property type="match status" value="1"/>
</dbReference>
<evidence type="ECO:0000256" key="5">
    <source>
        <dbReference type="ARBA" id="ARBA00022807"/>
    </source>
</evidence>
<feature type="compositionally biased region" description="Basic and acidic residues" evidence="8">
    <location>
        <begin position="472"/>
        <end position="481"/>
    </location>
</feature>
<feature type="site" description="Important for enzyme activity" evidence="6">
    <location>
        <position position="402"/>
    </location>
</feature>
<evidence type="ECO:0000256" key="4">
    <source>
        <dbReference type="ARBA" id="ARBA00022801"/>
    </source>
</evidence>
<feature type="domain" description="UCH catalytic" evidence="9">
    <location>
        <begin position="187"/>
        <end position="448"/>
    </location>
</feature>
<dbReference type="GO" id="GO:0004843">
    <property type="term" value="F:cysteine-type deubiquitinase activity"/>
    <property type="evidence" value="ECO:0007669"/>
    <property type="project" value="UniProtKB-UniRule"/>
</dbReference>
<feature type="compositionally biased region" description="Polar residues" evidence="8">
    <location>
        <begin position="39"/>
        <end position="54"/>
    </location>
</feature>
<dbReference type="PANTHER" id="PTHR10589:SF29">
    <property type="entry name" value="UBIQUITIN CARBOXYL-TERMINAL HYDROLASE"/>
    <property type="match status" value="1"/>
</dbReference>
<comment type="similarity">
    <text evidence="6 7">Belongs to the peptidase C12 family.</text>
</comment>
<evidence type="ECO:0000313" key="10">
    <source>
        <dbReference type="EMBL" id="KAI1863652.1"/>
    </source>
</evidence>
<evidence type="ECO:0000256" key="8">
    <source>
        <dbReference type="SAM" id="MobiDB-lite"/>
    </source>
</evidence>
<keyword evidence="2 6" id="KW-0645">Protease</keyword>
<dbReference type="Gene3D" id="3.40.532.10">
    <property type="entry name" value="Peptidase C12, ubiquitin carboxyl-terminal hydrolase"/>
    <property type="match status" value="1"/>
</dbReference>
<dbReference type="AlphaFoldDB" id="A0A9P9WHE7"/>
<comment type="caution">
    <text evidence="10">The sequence shown here is derived from an EMBL/GenBank/DDBJ whole genome shotgun (WGS) entry which is preliminary data.</text>
</comment>
<proteinExistence type="inferred from homology"/>
<dbReference type="GO" id="GO:0006511">
    <property type="term" value="P:ubiquitin-dependent protein catabolic process"/>
    <property type="evidence" value="ECO:0007669"/>
    <property type="project" value="UniProtKB-UniRule"/>
</dbReference>
<evidence type="ECO:0000256" key="2">
    <source>
        <dbReference type="ARBA" id="ARBA00022670"/>
    </source>
</evidence>
<feature type="compositionally biased region" description="Basic and acidic residues" evidence="8">
    <location>
        <begin position="79"/>
        <end position="90"/>
    </location>
</feature>
<evidence type="ECO:0000256" key="6">
    <source>
        <dbReference type="PROSITE-ProRule" id="PRU01393"/>
    </source>
</evidence>
<dbReference type="EC" id="3.4.19.12" evidence="7"/>
<feature type="compositionally biased region" description="Low complexity" evidence="8">
    <location>
        <begin position="91"/>
        <end position="104"/>
    </location>
</feature>